<comment type="caution">
    <text evidence="6">The sequence shown here is derived from an EMBL/GenBank/DDBJ whole genome shotgun (WGS) entry which is preliminary data.</text>
</comment>
<dbReference type="Gene3D" id="3.50.50.100">
    <property type="match status" value="1"/>
</dbReference>
<dbReference type="InterPro" id="IPR017584">
    <property type="entry name" value="Pyridine_nucleo_diS_OxRdtase_N"/>
</dbReference>
<dbReference type="GO" id="GO:0019646">
    <property type="term" value="P:aerobic electron transport chain"/>
    <property type="evidence" value="ECO:0007669"/>
    <property type="project" value="TreeGrafter"/>
</dbReference>
<evidence type="ECO:0000256" key="4">
    <source>
        <dbReference type="ARBA" id="ARBA00023002"/>
    </source>
</evidence>
<dbReference type="RefSeq" id="WP_024973546.1">
    <property type="nucleotide sequence ID" value="NZ_JACBXL010000028.1"/>
</dbReference>
<dbReference type="SUPFAM" id="SSF51905">
    <property type="entry name" value="FAD/NAD(P)-binding domain"/>
    <property type="match status" value="2"/>
</dbReference>
<dbReference type="GO" id="GO:0003955">
    <property type="term" value="F:NAD(P)H dehydrogenase (quinone) activity"/>
    <property type="evidence" value="ECO:0007669"/>
    <property type="project" value="TreeGrafter"/>
</dbReference>
<dbReference type="Proteomes" id="UP001199322">
    <property type="component" value="Unassembled WGS sequence"/>
</dbReference>
<dbReference type="PRINTS" id="PR00368">
    <property type="entry name" value="FADPNR"/>
</dbReference>
<evidence type="ECO:0000256" key="2">
    <source>
        <dbReference type="ARBA" id="ARBA00022630"/>
    </source>
</evidence>
<keyword evidence="3" id="KW-0274">FAD</keyword>
<evidence type="ECO:0000256" key="1">
    <source>
        <dbReference type="ARBA" id="ARBA00001974"/>
    </source>
</evidence>
<dbReference type="EMBL" id="QGBI01000017">
    <property type="protein sequence ID" value="MBX3891709.1"/>
    <property type="molecule type" value="Genomic_DNA"/>
</dbReference>
<comment type="cofactor">
    <cofactor evidence="1">
        <name>FAD</name>
        <dbReference type="ChEBI" id="CHEBI:57692"/>
    </cofactor>
</comment>
<evidence type="ECO:0000259" key="5">
    <source>
        <dbReference type="Pfam" id="PF07992"/>
    </source>
</evidence>
<dbReference type="InterPro" id="IPR036188">
    <property type="entry name" value="FAD/NAD-bd_sf"/>
</dbReference>
<evidence type="ECO:0000313" key="7">
    <source>
        <dbReference type="Proteomes" id="UP001199322"/>
    </source>
</evidence>
<keyword evidence="4" id="KW-0560">Oxidoreductase</keyword>
<organism evidence="6 7">
    <name type="scientific">Ralstonia pickettii</name>
    <name type="common">Burkholderia pickettii</name>
    <dbReference type="NCBI Taxonomy" id="329"/>
    <lineage>
        <taxon>Bacteria</taxon>
        <taxon>Pseudomonadati</taxon>
        <taxon>Pseudomonadota</taxon>
        <taxon>Betaproteobacteria</taxon>
        <taxon>Burkholderiales</taxon>
        <taxon>Burkholderiaceae</taxon>
        <taxon>Ralstonia</taxon>
    </lineage>
</organism>
<reference evidence="6" key="1">
    <citation type="submission" date="2018-06" db="EMBL/GenBank/DDBJ databases">
        <authorList>
            <person name="O'Rourke A."/>
        </authorList>
    </citation>
    <scope>NUCLEOTIDE SEQUENCE</scope>
    <source>
        <strain evidence="6">132550021-3</strain>
    </source>
</reference>
<sequence length="374" mass="40344">MKRLVLLGGGHAHVHVLTELRKKPIAGWEVHLISPYPRQIYSGMLPGWIAGHYDIEQCAVRLDALTAAAGIPFHRTSGIEIDLRRNVIACEDGSQEPFDALSIDTGPQTSLDGIVGATRNVIPIRPIEAFVAALPELASRIASHHGPFDLAVVGAGAAGVELAFAIQRRAISEGWSHLRLSLIGSSSLPLDGVSRVARLRAVRLLHRLGVGWIGGRRVTAAFKDNLTFESGPPLKVDACLAVTGASAPAWAVQSGLSTDAAGFIAVEPTLQSTSHPNVFAAGDVAAYHSARPKAGVYAVRAGPVLASNLRAFCEGRTLVDWEPQERALYLVSTGGRHAIASWGKWSWSGSWVWYWKDWIDRRFVRRFSIVGGQR</sequence>
<name>A0A9Q2H077_RALPI</name>
<evidence type="ECO:0000313" key="6">
    <source>
        <dbReference type="EMBL" id="MBX3891709.1"/>
    </source>
</evidence>
<gene>
    <name evidence="6" type="ORF">DEE74_17750</name>
</gene>
<dbReference type="Pfam" id="PF07992">
    <property type="entry name" value="Pyr_redox_2"/>
    <property type="match status" value="1"/>
</dbReference>
<feature type="domain" description="FAD/NAD(P)-binding" evidence="5">
    <location>
        <begin position="3"/>
        <end position="302"/>
    </location>
</feature>
<proteinExistence type="predicted"/>
<protein>
    <submittedName>
        <fullName evidence="6">FAD-dependent oxidoreductase</fullName>
    </submittedName>
</protein>
<keyword evidence="2" id="KW-0285">Flavoprotein</keyword>
<dbReference type="AlphaFoldDB" id="A0A9Q2H077"/>
<dbReference type="PANTHER" id="PTHR42913:SF9">
    <property type="entry name" value="SLR1591 PROTEIN"/>
    <property type="match status" value="1"/>
</dbReference>
<accession>A0A9Q2H077</accession>
<dbReference type="NCBIfam" id="TIGR03169">
    <property type="entry name" value="Nterm_to_SelD"/>
    <property type="match status" value="1"/>
</dbReference>
<dbReference type="InterPro" id="IPR051169">
    <property type="entry name" value="NADH-Q_oxidoreductase"/>
</dbReference>
<dbReference type="PANTHER" id="PTHR42913">
    <property type="entry name" value="APOPTOSIS-INDUCING FACTOR 1"/>
    <property type="match status" value="1"/>
</dbReference>
<dbReference type="InterPro" id="IPR023753">
    <property type="entry name" value="FAD/NAD-binding_dom"/>
</dbReference>
<evidence type="ECO:0000256" key="3">
    <source>
        <dbReference type="ARBA" id="ARBA00022827"/>
    </source>
</evidence>